<proteinExistence type="predicted"/>
<accession>A0ACD0P0S2</accession>
<keyword evidence="2" id="KW-1185">Reference proteome</keyword>
<gene>
    <name evidence="1" type="ORF">IE53DRAFT_41005</name>
</gene>
<name>A0ACD0P0S2_9BASI</name>
<dbReference type="EMBL" id="KZ819826">
    <property type="protein sequence ID" value="PWN51662.1"/>
    <property type="molecule type" value="Genomic_DNA"/>
</dbReference>
<reference evidence="1 2" key="1">
    <citation type="journal article" date="2018" name="Mol. Biol. Evol.">
        <title>Broad Genomic Sampling Reveals a Smut Pathogenic Ancestry of the Fungal Clade Ustilaginomycotina.</title>
        <authorList>
            <person name="Kijpornyongpan T."/>
            <person name="Mondo S.J."/>
            <person name="Barry K."/>
            <person name="Sandor L."/>
            <person name="Lee J."/>
            <person name="Lipzen A."/>
            <person name="Pangilinan J."/>
            <person name="LaButti K."/>
            <person name="Hainaut M."/>
            <person name="Henrissat B."/>
            <person name="Grigoriev I.V."/>
            <person name="Spatafora J.W."/>
            <person name="Aime M.C."/>
        </authorList>
    </citation>
    <scope>NUCLEOTIDE SEQUENCE [LARGE SCALE GENOMIC DNA]</scope>
    <source>
        <strain evidence="1 2">SA 807</strain>
    </source>
</reference>
<organism evidence="1 2">
    <name type="scientific">Violaceomyces palustris</name>
    <dbReference type="NCBI Taxonomy" id="1673888"/>
    <lineage>
        <taxon>Eukaryota</taxon>
        <taxon>Fungi</taxon>
        <taxon>Dikarya</taxon>
        <taxon>Basidiomycota</taxon>
        <taxon>Ustilaginomycotina</taxon>
        <taxon>Ustilaginomycetes</taxon>
        <taxon>Violaceomycetales</taxon>
        <taxon>Violaceomycetaceae</taxon>
        <taxon>Violaceomyces</taxon>
    </lineage>
</organism>
<evidence type="ECO:0000313" key="1">
    <source>
        <dbReference type="EMBL" id="PWN51662.1"/>
    </source>
</evidence>
<protein>
    <submittedName>
        <fullName evidence="1">ITR2-myo-inositol transporter</fullName>
    </submittedName>
</protein>
<evidence type="ECO:0000313" key="2">
    <source>
        <dbReference type="Proteomes" id="UP000245626"/>
    </source>
</evidence>
<dbReference type="Proteomes" id="UP000245626">
    <property type="component" value="Unassembled WGS sequence"/>
</dbReference>
<sequence length="570" mass="62370">MTFNPDHNFHAQTQESIEKKESIEDKVSTPSAEPVQLRTQSLDTTEGVIDSQELERVLDEAAIEAAGQGDGTSLYLWGLIFFAAIGGLLFGYDTGAISSVLVQVGNDLDGKPLSNGDKEFITSALTLGAIFAALCGGLVADKIGRKWTLVVCDVLFVVGAVVQAVAKHKWTMIPGRFIMGWGVGAAAQVVPIYIQELAPARIRGRLTTLNSVAVTGGQVIAYAIGAGFENVNDGWRWIIAMGAFPPVIQAIGIHFFMPESPRYLVKVDKAGEAKRAMRKIYPQATEEEIDKKIGVLQRHIKSTDLPILVRISKIWTDLPTRRATFLCSLVLFAQQLSGFNSLMYYSASIFKSAGLDNPTATGLIISGTNFLCTFIAVKWIDRFGRRKFLLCTMPGVIAFLVATALVFHFMLLKTGGQLVENTEYSSTLTSLMLVFMVLYVASYATGLGNVPWQQGEFFGMDTRGVGTSISTAVNWSGNLMVSSTFLQLMEKITPSGAFGFYAGLTLIFLILVYFLYPETAGISLEEVRMTLDGGFNVKKSLKMRKEKVALWKAQAEREKANKKQKAEYLA</sequence>